<reference evidence="24" key="3">
    <citation type="submission" date="2025-09" db="UniProtKB">
        <authorList>
            <consortium name="Ensembl"/>
        </authorList>
    </citation>
    <scope>IDENTIFICATION</scope>
</reference>
<evidence type="ECO:0000313" key="25">
    <source>
        <dbReference type="Proteomes" id="UP000472268"/>
    </source>
</evidence>
<keyword evidence="10" id="KW-0053">Apoptosis</keyword>
<dbReference type="PANTHER" id="PTHR10836:SF111">
    <property type="entry name" value="GLYCERALDEHYDE-3-PHOSPHATE DEHYDROGENASE"/>
    <property type="match status" value="1"/>
</dbReference>
<dbReference type="InterPro" id="IPR020830">
    <property type="entry name" value="GlycerAld_3-P_DH_AS"/>
</dbReference>
<evidence type="ECO:0000256" key="1">
    <source>
        <dbReference type="ARBA" id="ARBA00004123"/>
    </source>
</evidence>
<reference evidence="24" key="2">
    <citation type="submission" date="2025-08" db="UniProtKB">
        <authorList>
            <consortium name="Ensembl"/>
        </authorList>
    </citation>
    <scope>IDENTIFICATION</scope>
</reference>
<evidence type="ECO:0000256" key="14">
    <source>
        <dbReference type="ARBA" id="ARBA00023027"/>
    </source>
</evidence>
<dbReference type="FunFam" id="3.40.50.720:FF:001161">
    <property type="entry name" value="Glyceraldehyde-3-phosphate dehydrogenase"/>
    <property type="match status" value="1"/>
</dbReference>
<dbReference type="OMA" id="INGPFTD"/>
<comment type="pathway">
    <text evidence="4">Carbohydrate degradation; glycolysis; pyruvate from D-glyceraldehyde 3-phosphate: step 1/5.</text>
</comment>
<evidence type="ECO:0000256" key="8">
    <source>
        <dbReference type="ARBA" id="ARBA00022490"/>
    </source>
</evidence>
<keyword evidence="16" id="KW-0206">Cytoskeleton</keyword>
<evidence type="ECO:0000256" key="15">
    <source>
        <dbReference type="ARBA" id="ARBA00023152"/>
    </source>
</evidence>
<comment type="subunit">
    <text evidence="19">Homotetramer. Interacts with TPPP; the interaction is direct. Interacts (when S-nitrosylated) with SIAH1; leading to nuclear translocation. Interacts with RILPL1/GOSPEL, leading to prevent the interaction between GAPDH and SIAH1 and prevent nuclear translocation. Interacts with CHP1; the interaction increases the binding of CHP1 with microtubules. Associates with microtubules. Interacts with EIF1AD, USP25, PRKCI and WARS1. Interacts with phosphorylated RPL13A; inhibited by oxidatively-modified low-densitity lipoprotein (LDL(ox)). Component of the GAIT complex. Interacts with FKBP6; leading to inhibit GAPDH catalytic activity. Interacts with TRAF2, promoting TRAF2 ubiquitination. Interacts with TRAF3, promoting TRAF3 ubiquitination.</text>
</comment>
<dbReference type="GO" id="GO:0016740">
    <property type="term" value="F:transferase activity"/>
    <property type="evidence" value="ECO:0007669"/>
    <property type="project" value="UniProtKB-KW"/>
</dbReference>
<dbReference type="InterPro" id="IPR020829">
    <property type="entry name" value="GlycerAld_3-P_DH_cat"/>
</dbReference>
<dbReference type="InterPro" id="IPR020828">
    <property type="entry name" value="GlycerAld_3-P_DH_NAD(P)-bd"/>
</dbReference>
<keyword evidence="14" id="KW-0520">NAD</keyword>
<comment type="catalytic activity">
    <reaction evidence="20">
        <text>D-glyceraldehyde 3-phosphate + phosphate + NAD(+) = (2R)-3-phospho-glyceroyl phosphate + NADH + H(+)</text>
        <dbReference type="Rhea" id="RHEA:10300"/>
        <dbReference type="ChEBI" id="CHEBI:15378"/>
        <dbReference type="ChEBI" id="CHEBI:43474"/>
        <dbReference type="ChEBI" id="CHEBI:57540"/>
        <dbReference type="ChEBI" id="CHEBI:57604"/>
        <dbReference type="ChEBI" id="CHEBI:57945"/>
        <dbReference type="ChEBI" id="CHEBI:59776"/>
        <dbReference type="EC" id="1.2.1.12"/>
    </reaction>
</comment>
<comment type="similarity">
    <text evidence="5 22">Belongs to the glyceraldehyde-3-phosphate dehydrogenase family.</text>
</comment>
<dbReference type="PROSITE" id="PS00071">
    <property type="entry name" value="GAPDH"/>
    <property type="match status" value="1"/>
</dbReference>
<evidence type="ECO:0000256" key="12">
    <source>
        <dbReference type="ARBA" id="ARBA00022845"/>
    </source>
</evidence>
<dbReference type="CDD" id="cd05214">
    <property type="entry name" value="GAPDH_I_N"/>
    <property type="match status" value="1"/>
</dbReference>
<evidence type="ECO:0000256" key="7">
    <source>
        <dbReference type="ARBA" id="ARBA00021022"/>
    </source>
</evidence>
<keyword evidence="25" id="KW-1185">Reference proteome</keyword>
<dbReference type="GO" id="GO:0005829">
    <property type="term" value="C:cytosol"/>
    <property type="evidence" value="ECO:0007669"/>
    <property type="project" value="UniProtKB-SubCell"/>
</dbReference>
<dbReference type="Pfam" id="PF00044">
    <property type="entry name" value="Gp_dh_N"/>
    <property type="match status" value="1"/>
</dbReference>
<evidence type="ECO:0000256" key="5">
    <source>
        <dbReference type="ARBA" id="ARBA00007406"/>
    </source>
</evidence>
<evidence type="ECO:0000256" key="16">
    <source>
        <dbReference type="ARBA" id="ARBA00023212"/>
    </source>
</evidence>
<dbReference type="Proteomes" id="UP000472268">
    <property type="component" value="Chromosome 10"/>
</dbReference>
<keyword evidence="17" id="KW-0539">Nucleus</keyword>
<evidence type="ECO:0000256" key="13">
    <source>
        <dbReference type="ARBA" id="ARBA00023002"/>
    </source>
</evidence>
<proteinExistence type="inferred from homology"/>
<dbReference type="GO" id="GO:0006915">
    <property type="term" value="P:apoptotic process"/>
    <property type="evidence" value="ECO:0007669"/>
    <property type="project" value="UniProtKB-KW"/>
</dbReference>
<evidence type="ECO:0000256" key="10">
    <source>
        <dbReference type="ARBA" id="ARBA00022703"/>
    </source>
</evidence>
<dbReference type="PANTHER" id="PTHR10836">
    <property type="entry name" value="GLYCERALDEHYDE 3-PHOSPHATE DEHYDROGENASE"/>
    <property type="match status" value="1"/>
</dbReference>
<keyword evidence="12" id="KW-0810">Translation regulation</keyword>
<evidence type="ECO:0000259" key="23">
    <source>
        <dbReference type="SMART" id="SM00846"/>
    </source>
</evidence>
<feature type="domain" description="Glyceraldehyde 3-phosphate dehydrogenase NAD(P) binding" evidence="23">
    <location>
        <begin position="2"/>
        <end position="133"/>
    </location>
</feature>
<dbReference type="GO" id="GO:0051287">
    <property type="term" value="F:NAD binding"/>
    <property type="evidence" value="ECO:0007669"/>
    <property type="project" value="InterPro"/>
</dbReference>
<name>A0A673UM14_SURSU</name>
<evidence type="ECO:0000256" key="22">
    <source>
        <dbReference type="RuleBase" id="RU000397"/>
    </source>
</evidence>
<dbReference type="Ensembl" id="ENSSSUT00005029177.1">
    <property type="protein sequence ID" value="ENSSSUP00005025504.1"/>
    <property type="gene ID" value="ENSSSUG00005016604.1"/>
</dbReference>
<keyword evidence="15" id="KW-0324">Glycolysis</keyword>
<evidence type="ECO:0000256" key="21">
    <source>
        <dbReference type="ARBA" id="ARBA00048005"/>
    </source>
</evidence>
<evidence type="ECO:0000256" key="18">
    <source>
        <dbReference type="ARBA" id="ARBA00031890"/>
    </source>
</evidence>
<dbReference type="GO" id="GO:0006417">
    <property type="term" value="P:regulation of translation"/>
    <property type="evidence" value="ECO:0007669"/>
    <property type="project" value="UniProtKB-KW"/>
</dbReference>
<dbReference type="Pfam" id="PF02800">
    <property type="entry name" value="Gp_dh_C"/>
    <property type="match status" value="1"/>
</dbReference>
<evidence type="ECO:0000256" key="9">
    <source>
        <dbReference type="ARBA" id="ARBA00022679"/>
    </source>
</evidence>
<evidence type="ECO:0000256" key="3">
    <source>
        <dbReference type="ARBA" id="ARBA00004514"/>
    </source>
</evidence>
<protein>
    <recommendedName>
        <fullName evidence="7">Glyceraldehyde-3-phosphate dehydrogenase</fullName>
        <ecNumber evidence="6">1.2.1.12</ecNumber>
    </recommendedName>
    <alternativeName>
        <fullName evidence="18">Peptidyl-cysteine S-nitrosylase GAPDH</fullName>
    </alternativeName>
</protein>
<evidence type="ECO:0000313" key="24">
    <source>
        <dbReference type="Ensembl" id="ENSSSUP00005025504.1"/>
    </source>
</evidence>
<reference evidence="24 25" key="1">
    <citation type="submission" date="2019-05" db="EMBL/GenBank/DDBJ databases">
        <title>A Chromosome-scale Meerkat (S. suricatta) Genome Assembly.</title>
        <authorList>
            <person name="Dudchenko O."/>
            <person name="Lieberman Aiden E."/>
            <person name="Tung J."/>
            <person name="Barreiro L.B."/>
            <person name="Clutton-Brock T.H."/>
        </authorList>
    </citation>
    <scope>NUCLEOTIDE SEQUENCE [LARGE SCALE GENOMIC DNA]</scope>
</reference>
<dbReference type="GO" id="GO:0004365">
    <property type="term" value="F:glyceraldehyde-3-phosphate dehydrogenase (NAD+) (phosphorylating) activity"/>
    <property type="evidence" value="ECO:0007669"/>
    <property type="project" value="UniProtKB-EC"/>
</dbReference>
<sequence length="180" mass="19418">GAAFNSGEVDIVAINDPLIDFNYMVCMYQYDSTHGIFHSTVKAENVKLVINGKPIIIFQEQDPANIKWGDAGVEYVVDSTGVFATMEKAGAYLKGGSKRIIISAPSADASMFVMGVNHEKYGNSLKIVSNASCTTECLAPLAKVIHDQFSILEGLMTTVHAITPTQKTVDGPSGKLWRDS</sequence>
<dbReference type="Gene3D" id="3.30.360.10">
    <property type="entry name" value="Dihydrodipicolinate Reductase, domain 2"/>
    <property type="match status" value="1"/>
</dbReference>
<keyword evidence="8" id="KW-0963">Cytoplasm</keyword>
<dbReference type="SUPFAM" id="SSF51735">
    <property type="entry name" value="NAD(P)-binding Rossmann-fold domains"/>
    <property type="match status" value="1"/>
</dbReference>
<accession>A0A673UM14</accession>
<evidence type="ECO:0000256" key="20">
    <source>
        <dbReference type="ARBA" id="ARBA00047698"/>
    </source>
</evidence>
<dbReference type="InterPro" id="IPR020831">
    <property type="entry name" value="GlycerAld/Erythrose_P_DH"/>
</dbReference>
<evidence type="ECO:0000256" key="2">
    <source>
        <dbReference type="ARBA" id="ARBA00004245"/>
    </source>
</evidence>
<dbReference type="Gene3D" id="3.40.50.720">
    <property type="entry name" value="NAD(P)-binding Rossmann-like Domain"/>
    <property type="match status" value="1"/>
</dbReference>
<evidence type="ECO:0000256" key="11">
    <source>
        <dbReference type="ARBA" id="ARBA00022799"/>
    </source>
</evidence>
<evidence type="ECO:0000256" key="6">
    <source>
        <dbReference type="ARBA" id="ARBA00013119"/>
    </source>
</evidence>
<keyword evidence="13" id="KW-0560">Oxidoreductase</keyword>
<dbReference type="SMART" id="SM00846">
    <property type="entry name" value="Gp_dh_N"/>
    <property type="match status" value="1"/>
</dbReference>
<organism evidence="24 25">
    <name type="scientific">Suricata suricatta</name>
    <name type="common">Meerkat</name>
    <dbReference type="NCBI Taxonomy" id="37032"/>
    <lineage>
        <taxon>Eukaryota</taxon>
        <taxon>Metazoa</taxon>
        <taxon>Chordata</taxon>
        <taxon>Craniata</taxon>
        <taxon>Vertebrata</taxon>
        <taxon>Euteleostomi</taxon>
        <taxon>Mammalia</taxon>
        <taxon>Eutheria</taxon>
        <taxon>Laurasiatheria</taxon>
        <taxon>Carnivora</taxon>
        <taxon>Feliformia</taxon>
        <taxon>Herpestidae</taxon>
        <taxon>Suricata</taxon>
    </lineage>
</organism>
<evidence type="ECO:0000256" key="4">
    <source>
        <dbReference type="ARBA" id="ARBA00004869"/>
    </source>
</evidence>
<keyword evidence="11" id="KW-0702">S-nitrosylation</keyword>
<dbReference type="GO" id="GO:0005856">
    <property type="term" value="C:cytoskeleton"/>
    <property type="evidence" value="ECO:0007669"/>
    <property type="project" value="UniProtKB-SubCell"/>
</dbReference>
<dbReference type="GO" id="GO:0006096">
    <property type="term" value="P:glycolytic process"/>
    <property type="evidence" value="ECO:0007669"/>
    <property type="project" value="UniProtKB-KW"/>
</dbReference>
<evidence type="ECO:0000256" key="19">
    <source>
        <dbReference type="ARBA" id="ARBA00046997"/>
    </source>
</evidence>
<dbReference type="EC" id="1.2.1.12" evidence="6"/>
<comment type="catalytic activity">
    <reaction evidence="21">
        <text>S-nitroso-L-cysteinyl-[GAPDH] + L-cysteinyl-[protein] = L-cysteinyl-[GAPDH] + S-nitroso-L-cysteinyl-[protein]</text>
        <dbReference type="Rhea" id="RHEA:66684"/>
        <dbReference type="Rhea" id="RHEA-COMP:10131"/>
        <dbReference type="Rhea" id="RHEA-COMP:17089"/>
        <dbReference type="Rhea" id="RHEA-COMP:17090"/>
        <dbReference type="Rhea" id="RHEA-COMP:17091"/>
        <dbReference type="ChEBI" id="CHEBI:29950"/>
        <dbReference type="ChEBI" id="CHEBI:149494"/>
    </reaction>
    <physiologicalReaction direction="left-to-right" evidence="21">
        <dbReference type="Rhea" id="RHEA:66685"/>
    </physiologicalReaction>
</comment>
<keyword evidence="9" id="KW-0808">Transferase</keyword>
<dbReference type="InterPro" id="IPR036291">
    <property type="entry name" value="NAD(P)-bd_dom_sf"/>
</dbReference>
<dbReference type="AlphaFoldDB" id="A0A673UM14"/>
<evidence type="ECO:0000256" key="17">
    <source>
        <dbReference type="ARBA" id="ARBA00023242"/>
    </source>
</evidence>
<dbReference type="GO" id="GO:0005634">
    <property type="term" value="C:nucleus"/>
    <property type="evidence" value="ECO:0007669"/>
    <property type="project" value="UniProtKB-SubCell"/>
</dbReference>
<comment type="subcellular location">
    <subcellularLocation>
        <location evidence="2">Cytoplasm</location>
        <location evidence="2">Cytoskeleton</location>
    </subcellularLocation>
    <subcellularLocation>
        <location evidence="3">Cytoplasm</location>
        <location evidence="3">Cytosol</location>
    </subcellularLocation>
    <subcellularLocation>
        <location evidence="1">Nucleus</location>
    </subcellularLocation>
</comment>
<dbReference type="PRINTS" id="PR00078">
    <property type="entry name" value="G3PDHDRGNASE"/>
</dbReference>